<sequence>MIAKIYLYIFLLLSFLGHTQNKIINDSILWNKDYKIKWTDFKGAVPFGDQGIKKAVSNISLNVSVIEFINEIPLLKVEVYFHMEGSWTIVNTNDVLKHEQGHFDLAEIYAKKLRKIYKEMKERKISSTNEYFVAFEKINNELNTVQNKYDKEVYFSSENQIKWYEKIKKELETR</sequence>
<proteinExistence type="predicted"/>
<keyword evidence="2" id="KW-1185">Reference proteome</keyword>
<reference evidence="1 2" key="1">
    <citation type="submission" date="2024-09" db="EMBL/GenBank/DDBJ databases">
        <authorList>
            <person name="Sun Q."/>
            <person name="Mori K."/>
        </authorList>
    </citation>
    <scope>NUCLEOTIDE SEQUENCE [LARGE SCALE GENOMIC DNA]</scope>
    <source>
        <strain evidence="1 2">CECT 7955</strain>
    </source>
</reference>
<evidence type="ECO:0000313" key="2">
    <source>
        <dbReference type="Proteomes" id="UP001589607"/>
    </source>
</evidence>
<evidence type="ECO:0008006" key="3">
    <source>
        <dbReference type="Google" id="ProtNLM"/>
    </source>
</evidence>
<dbReference type="RefSeq" id="WP_236457726.1">
    <property type="nucleotide sequence ID" value="NZ_CBCSGE010000005.1"/>
</dbReference>
<evidence type="ECO:0000313" key="1">
    <source>
        <dbReference type="EMBL" id="MFB9097362.1"/>
    </source>
</evidence>
<protein>
    <recommendedName>
        <fullName evidence="3">DUF922 domain-containing protein</fullName>
    </recommendedName>
</protein>
<name>A0ABV5GPP9_9FLAO</name>
<comment type="caution">
    <text evidence="1">The sequence shown here is derived from an EMBL/GenBank/DDBJ whole genome shotgun (WGS) entry which is preliminary data.</text>
</comment>
<organism evidence="1 2">
    <name type="scientific">Flavobacterium jumunjinense</name>
    <dbReference type="NCBI Taxonomy" id="998845"/>
    <lineage>
        <taxon>Bacteria</taxon>
        <taxon>Pseudomonadati</taxon>
        <taxon>Bacteroidota</taxon>
        <taxon>Flavobacteriia</taxon>
        <taxon>Flavobacteriales</taxon>
        <taxon>Flavobacteriaceae</taxon>
        <taxon>Flavobacterium</taxon>
    </lineage>
</organism>
<gene>
    <name evidence="1" type="ORF">ACFFVF_12615</name>
</gene>
<accession>A0ABV5GPP9</accession>
<dbReference type="Proteomes" id="UP001589607">
    <property type="component" value="Unassembled WGS sequence"/>
</dbReference>
<dbReference type="EMBL" id="JBHMEY010000042">
    <property type="protein sequence ID" value="MFB9097362.1"/>
    <property type="molecule type" value="Genomic_DNA"/>
</dbReference>